<evidence type="ECO:0000256" key="4">
    <source>
        <dbReference type="SAM" id="Phobius"/>
    </source>
</evidence>
<evidence type="ECO:0000313" key="6">
    <source>
        <dbReference type="EMBL" id="SIN85207.1"/>
    </source>
</evidence>
<dbReference type="InterPro" id="IPR004358">
    <property type="entry name" value="Sig_transdc_His_kin-like_C"/>
</dbReference>
<dbReference type="InterPro" id="IPR011123">
    <property type="entry name" value="Y_Y_Y"/>
</dbReference>
<dbReference type="Pfam" id="PF07495">
    <property type="entry name" value="Y_Y_Y"/>
    <property type="match status" value="1"/>
</dbReference>
<dbReference type="InterPro" id="IPR003594">
    <property type="entry name" value="HATPase_dom"/>
</dbReference>
<organism evidence="6 7">
    <name type="scientific">Chitinophaga niabensis</name>
    <dbReference type="NCBI Taxonomy" id="536979"/>
    <lineage>
        <taxon>Bacteria</taxon>
        <taxon>Pseudomonadati</taxon>
        <taxon>Bacteroidota</taxon>
        <taxon>Chitinophagia</taxon>
        <taxon>Chitinophagales</taxon>
        <taxon>Chitinophagaceae</taxon>
        <taxon>Chitinophaga</taxon>
    </lineage>
</organism>
<dbReference type="InterPro" id="IPR015943">
    <property type="entry name" value="WD40/YVTN_repeat-like_dom_sf"/>
</dbReference>
<keyword evidence="7" id="KW-1185">Reference proteome</keyword>
<dbReference type="PANTHER" id="PTHR43547">
    <property type="entry name" value="TWO-COMPONENT HISTIDINE KINASE"/>
    <property type="match status" value="1"/>
</dbReference>
<keyword evidence="4" id="KW-0472">Membrane</keyword>
<comment type="catalytic activity">
    <reaction evidence="1">
        <text>ATP + protein L-histidine = ADP + protein N-phospho-L-histidine.</text>
        <dbReference type="EC" id="2.7.13.3"/>
    </reaction>
</comment>
<dbReference type="CDD" id="cd00082">
    <property type="entry name" value="HisKA"/>
    <property type="match status" value="1"/>
</dbReference>
<dbReference type="PRINTS" id="PR00344">
    <property type="entry name" value="BCTRLSENSOR"/>
</dbReference>
<evidence type="ECO:0000256" key="1">
    <source>
        <dbReference type="ARBA" id="ARBA00000085"/>
    </source>
</evidence>
<dbReference type="PROSITE" id="PS50109">
    <property type="entry name" value="HIS_KIN"/>
    <property type="match status" value="1"/>
</dbReference>
<dbReference type="SMART" id="SM00387">
    <property type="entry name" value="HATPase_c"/>
    <property type="match status" value="1"/>
</dbReference>
<keyword evidence="4" id="KW-1133">Transmembrane helix</keyword>
<protein>
    <recommendedName>
        <fullName evidence="2">histidine kinase</fullName>
        <ecNumber evidence="2">2.7.13.3</ecNumber>
    </recommendedName>
</protein>
<dbReference type="SUPFAM" id="SSF63829">
    <property type="entry name" value="Calcium-dependent phosphotriesterase"/>
    <property type="match status" value="3"/>
</dbReference>
<dbReference type="EMBL" id="FSRA01000001">
    <property type="protein sequence ID" value="SIN85207.1"/>
    <property type="molecule type" value="Genomic_DNA"/>
</dbReference>
<evidence type="ECO:0000256" key="2">
    <source>
        <dbReference type="ARBA" id="ARBA00012438"/>
    </source>
</evidence>
<dbReference type="SMART" id="SM00388">
    <property type="entry name" value="HisKA"/>
    <property type="match status" value="1"/>
</dbReference>
<dbReference type="GO" id="GO:0000155">
    <property type="term" value="F:phosphorelay sensor kinase activity"/>
    <property type="evidence" value="ECO:0007669"/>
    <property type="project" value="InterPro"/>
</dbReference>
<dbReference type="InterPro" id="IPR003661">
    <property type="entry name" value="HisK_dim/P_dom"/>
</dbReference>
<keyword evidence="6" id="KW-0418">Kinase</keyword>
<dbReference type="RefSeq" id="WP_074238879.1">
    <property type="nucleotide sequence ID" value="NZ_FSRA01000001.1"/>
</dbReference>
<dbReference type="PANTHER" id="PTHR43547:SF2">
    <property type="entry name" value="HYBRID SIGNAL TRANSDUCTION HISTIDINE KINASE C"/>
    <property type="match status" value="1"/>
</dbReference>
<dbReference type="Pfam" id="PF00512">
    <property type="entry name" value="HisKA"/>
    <property type="match status" value="1"/>
</dbReference>
<dbReference type="EC" id="2.7.13.3" evidence="2"/>
<dbReference type="InterPro" id="IPR036097">
    <property type="entry name" value="HisK_dim/P_sf"/>
</dbReference>
<dbReference type="FunFam" id="1.10.287.130:FF:000045">
    <property type="entry name" value="Two-component system sensor histidine kinase/response regulator"/>
    <property type="match status" value="1"/>
</dbReference>
<keyword evidence="6" id="KW-0808">Transferase</keyword>
<dbReference type="SUPFAM" id="SSF55874">
    <property type="entry name" value="ATPase domain of HSP90 chaperone/DNA topoisomerase II/histidine kinase"/>
    <property type="match status" value="1"/>
</dbReference>
<dbReference type="Gene3D" id="2.130.10.10">
    <property type="entry name" value="YVTN repeat-like/Quinoprotein amine dehydrogenase"/>
    <property type="match status" value="2"/>
</dbReference>
<dbReference type="Pfam" id="PF02518">
    <property type="entry name" value="HATPase_c"/>
    <property type="match status" value="1"/>
</dbReference>
<evidence type="ECO:0000259" key="5">
    <source>
        <dbReference type="PROSITE" id="PS50109"/>
    </source>
</evidence>
<feature type="domain" description="Histidine kinase" evidence="5">
    <location>
        <begin position="828"/>
        <end position="1043"/>
    </location>
</feature>
<accession>A0A1N6EQF5</accession>
<dbReference type="AlphaFoldDB" id="A0A1N6EQF5"/>
<feature type="transmembrane region" description="Helical" evidence="4">
    <location>
        <begin position="777"/>
        <end position="796"/>
    </location>
</feature>
<dbReference type="FunFam" id="2.60.40.10:FF:000791">
    <property type="entry name" value="Two-component system sensor histidine kinase/response regulator"/>
    <property type="match status" value="1"/>
</dbReference>
<keyword evidence="4" id="KW-0812">Transmembrane</keyword>
<evidence type="ECO:0000313" key="7">
    <source>
        <dbReference type="Proteomes" id="UP000185003"/>
    </source>
</evidence>
<dbReference type="Gene3D" id="2.60.40.10">
    <property type="entry name" value="Immunoglobulins"/>
    <property type="match status" value="1"/>
</dbReference>
<reference evidence="6 7" key="1">
    <citation type="submission" date="2016-11" db="EMBL/GenBank/DDBJ databases">
        <authorList>
            <person name="Jaros S."/>
            <person name="Januszkiewicz K."/>
            <person name="Wedrychowicz H."/>
        </authorList>
    </citation>
    <scope>NUCLEOTIDE SEQUENCE [LARGE SCALE GENOMIC DNA]</scope>
    <source>
        <strain evidence="6 7">DSM 24787</strain>
    </source>
</reference>
<sequence>MRLYLCSLLLSLVLLLATLPCCGKYYFTHYQVEDGLVHNAVTSILQDSKGLIWIGTRGGLSRFDGYTFKTCKNSQNKFGRIGNNLITVITEDKKGMLWIGTGKGIFMYNPYNEVFTLLEAAPQTYISHLLTDSDNNLWFVANYSLYKYDQGEKKVEHLKIQASCIALDSSRNLWVGNDDGVIGIYSHASRAVARIRIIDQRVPANMRSISKIYPVNEKEVLVGCFKQGLKSYNTATGTINSLPLQHNNKTDIYVRDITAGCHEQYWIATESGIYLYDPATNTSQNLRKQISDPYSLSDNAVYTICKDSRGGMWVGTYFGGLNYYSKENARFEKYYPLQGTNSISGNAVRMICPDTRGNLWIGTEDAGINQFNPKTGLFTHYAATGKKGDISYPNIHGLLALGHQLFIGSFLHGMEVMDMRTGKVTDHFEFIGDKNDKVSDFVHRFYFTKDSTLLVGTAYNGSGLFHYDRRRRTFNRIKQIPYNSYVFDITEDSEGNIWTGSVSQGAFYYNPKTGRQGNFRFGDTINEFPVHYIFEDSQHSLWFATNGGGLIKLAPDRKTIKKFTTENGLPSNVVFCILEDSSKHLWISSLKGLISLDMGTGQCKTYTQPDGLITDQFNYNSAYKAADGKMYFGSVKGMIAFNPAEFDRKNVSPPTYITGFKIDNREITPSDKDGPLHKSVLFTDTIVLAHDQNNFSIEFAALNYSSARATKYKYFMAGLDKEWTYLNTNRNAWFTDLSPGNYTFTVRAESNVGDWTGEEKRLFISILPPFWKSGTAYISYVFLSGIILFLLVRYYHSYLNSKNLAKLQLFEHQKEKEIYQFKIDFFTNIAHEIQTPLTLIVGPIERLIKMAEDQQPIKKGLLTVQKNAHRLTDLTGQLLDFRQTEIEQFGLNFVNVHINKLLREQTDAFREFAKENNILLTIDLPETDIVAFVDREALVKICANLLSNAIKYAASSATVKMASLHTGDEKFTISFCNDGKEIPLAFRKKIFEPFFRLNNKTKPGTGIGLPLARSLTELHKGSLELVSGNSNNIVFELTLPIHQQFEFNLSGWKKV</sequence>
<dbReference type="InterPro" id="IPR005467">
    <property type="entry name" value="His_kinase_dom"/>
</dbReference>
<name>A0A1N6EQF5_9BACT</name>
<dbReference type="STRING" id="536979.SAMN04488055_1760"/>
<keyword evidence="3" id="KW-0597">Phosphoprotein</keyword>
<dbReference type="Pfam" id="PF07494">
    <property type="entry name" value="Reg_prop"/>
    <property type="match status" value="5"/>
</dbReference>
<dbReference type="Gene3D" id="1.10.287.130">
    <property type="match status" value="1"/>
</dbReference>
<proteinExistence type="predicted"/>
<dbReference type="SUPFAM" id="SSF47384">
    <property type="entry name" value="Homodimeric domain of signal transducing histidine kinase"/>
    <property type="match status" value="1"/>
</dbReference>
<dbReference type="InterPro" id="IPR013783">
    <property type="entry name" value="Ig-like_fold"/>
</dbReference>
<gene>
    <name evidence="6" type="ORF">SAMN04488055_1760</name>
</gene>
<dbReference type="InterPro" id="IPR011110">
    <property type="entry name" value="Reg_prop"/>
</dbReference>
<evidence type="ECO:0000256" key="3">
    <source>
        <dbReference type="ARBA" id="ARBA00022553"/>
    </source>
</evidence>
<dbReference type="Proteomes" id="UP000185003">
    <property type="component" value="Unassembled WGS sequence"/>
</dbReference>
<dbReference type="Gene3D" id="3.30.565.10">
    <property type="entry name" value="Histidine kinase-like ATPase, C-terminal domain"/>
    <property type="match status" value="1"/>
</dbReference>
<dbReference type="OrthoDB" id="9809670at2"/>
<dbReference type="InterPro" id="IPR036890">
    <property type="entry name" value="HATPase_C_sf"/>
</dbReference>